<dbReference type="Gene3D" id="3.30.70.1230">
    <property type="entry name" value="Nucleotide cyclase"/>
    <property type="match status" value="1"/>
</dbReference>
<name>A0ABT3ZYA4_9BACT</name>
<keyword evidence="2" id="KW-1185">Reference proteome</keyword>
<protein>
    <submittedName>
        <fullName evidence="1">DUF2652 domain-containing protein</fullName>
    </submittedName>
</protein>
<gene>
    <name evidence="1" type="ORF">OV287_07785</name>
</gene>
<sequence>MAIQRALLLIADIGGYTRFLKTHSINLAHAHDMVTQLLEAVIDGAASPLKLAKLEGDAAFFYAPLSEDSRVDVAPVVNAIRWAFERRKEQLRIDRSCTCEGCTQVEQLTLKFVVHQGDVAFQRIKRFTELGGVDVIVVHRMLKNTVPIREYVLMTDTLARQLTPELRERALSIQEDLEGLGQYTLRYVPMAAIEPSQVLSLQSSSLKRVVAWTRMTWRSLPYMLKLKRPCVGFRNFDVQAESVVGALQP</sequence>
<dbReference type="Proteomes" id="UP001207654">
    <property type="component" value="Unassembled WGS sequence"/>
</dbReference>
<comment type="caution">
    <text evidence="1">The sequence shown here is derived from an EMBL/GenBank/DDBJ whole genome shotgun (WGS) entry which is preliminary data.</text>
</comment>
<proteinExistence type="predicted"/>
<organism evidence="1 2">
    <name type="scientific">Archangium lansingense</name>
    <dbReference type="NCBI Taxonomy" id="2995310"/>
    <lineage>
        <taxon>Bacteria</taxon>
        <taxon>Pseudomonadati</taxon>
        <taxon>Myxococcota</taxon>
        <taxon>Myxococcia</taxon>
        <taxon>Myxococcales</taxon>
        <taxon>Cystobacterineae</taxon>
        <taxon>Archangiaceae</taxon>
        <taxon>Archangium</taxon>
    </lineage>
</organism>
<dbReference type="InterPro" id="IPR020503">
    <property type="entry name" value="Uncharacterised_Rv2561"/>
</dbReference>
<dbReference type="InterPro" id="IPR029787">
    <property type="entry name" value="Nucleotide_cyclase"/>
</dbReference>
<reference evidence="1 2" key="1">
    <citation type="submission" date="2022-11" db="EMBL/GenBank/DDBJ databases">
        <title>Minimal conservation of predation-associated metabolite biosynthetic gene clusters underscores biosynthetic potential of Myxococcota including descriptions for ten novel species: Archangium lansinium sp. nov., Myxococcus landrumus sp. nov., Nannocystis bai.</title>
        <authorList>
            <person name="Ahearne A."/>
            <person name="Stevens C."/>
            <person name="Phillips K."/>
        </authorList>
    </citation>
    <scope>NUCLEOTIDE SEQUENCE [LARGE SCALE GENOMIC DNA]</scope>
    <source>
        <strain evidence="1 2">MIWBW</strain>
    </source>
</reference>
<dbReference type="EMBL" id="JAPNKA010000001">
    <property type="protein sequence ID" value="MCY1074384.1"/>
    <property type="molecule type" value="Genomic_DNA"/>
</dbReference>
<accession>A0ABT3ZYA4</accession>
<evidence type="ECO:0000313" key="2">
    <source>
        <dbReference type="Proteomes" id="UP001207654"/>
    </source>
</evidence>
<dbReference type="SUPFAM" id="SSF55073">
    <property type="entry name" value="Nucleotide cyclase"/>
    <property type="match status" value="1"/>
</dbReference>
<dbReference type="Pfam" id="PF10851">
    <property type="entry name" value="DUF2652"/>
    <property type="match status" value="1"/>
</dbReference>
<evidence type="ECO:0000313" key="1">
    <source>
        <dbReference type="EMBL" id="MCY1074384.1"/>
    </source>
</evidence>